<name>A0ACB9SY00_HOLOL</name>
<proteinExistence type="predicted"/>
<gene>
    <name evidence="1" type="ORF">MML48_6g00019755</name>
</gene>
<accession>A0ACB9SY00</accession>
<comment type="caution">
    <text evidence="1">The sequence shown here is derived from an EMBL/GenBank/DDBJ whole genome shotgun (WGS) entry which is preliminary data.</text>
</comment>
<keyword evidence="2" id="KW-1185">Reference proteome</keyword>
<dbReference type="Proteomes" id="UP001056778">
    <property type="component" value="Chromosome 6"/>
</dbReference>
<organism evidence="1 2">
    <name type="scientific">Holotrichia oblita</name>
    <name type="common">Chafer beetle</name>
    <dbReference type="NCBI Taxonomy" id="644536"/>
    <lineage>
        <taxon>Eukaryota</taxon>
        <taxon>Metazoa</taxon>
        <taxon>Ecdysozoa</taxon>
        <taxon>Arthropoda</taxon>
        <taxon>Hexapoda</taxon>
        <taxon>Insecta</taxon>
        <taxon>Pterygota</taxon>
        <taxon>Neoptera</taxon>
        <taxon>Endopterygota</taxon>
        <taxon>Coleoptera</taxon>
        <taxon>Polyphaga</taxon>
        <taxon>Scarabaeiformia</taxon>
        <taxon>Scarabaeidae</taxon>
        <taxon>Melolonthinae</taxon>
        <taxon>Holotrichia</taxon>
    </lineage>
</organism>
<dbReference type="EMBL" id="CM043020">
    <property type="protein sequence ID" value="KAI4459368.1"/>
    <property type="molecule type" value="Genomic_DNA"/>
</dbReference>
<evidence type="ECO:0000313" key="2">
    <source>
        <dbReference type="Proteomes" id="UP001056778"/>
    </source>
</evidence>
<protein>
    <submittedName>
        <fullName evidence="1">Chitin binding peritrophin-a</fullName>
    </submittedName>
</protein>
<reference evidence="1" key="1">
    <citation type="submission" date="2022-04" db="EMBL/GenBank/DDBJ databases">
        <title>Chromosome-scale genome assembly of Holotrichia oblita Faldermann.</title>
        <authorList>
            <person name="Rongchong L."/>
        </authorList>
    </citation>
    <scope>NUCLEOTIDE SEQUENCE</scope>
    <source>
        <strain evidence="1">81SQS9</strain>
    </source>
</reference>
<evidence type="ECO:0000313" key="1">
    <source>
        <dbReference type="EMBL" id="KAI4459368.1"/>
    </source>
</evidence>
<sequence>MHTVHPVGIHTFGSVPSKIAHYLHLPEPSVYMGHCFCGTSATLLANAGGSKENLKRHGREGRGERWKSDTIAESYVEEFVLHKTKIAKTILGEGQTDNIVVTNDNFAEDLQIIKVDNNPQRFPVQTPSTSGINFYNASGYRG</sequence>